<proteinExistence type="inferred from homology"/>
<evidence type="ECO:0000259" key="5">
    <source>
        <dbReference type="PROSITE" id="PS51462"/>
    </source>
</evidence>
<evidence type="ECO:0000313" key="6">
    <source>
        <dbReference type="EMBL" id="AEH09654.1"/>
    </source>
</evidence>
<reference evidence="6 7" key="1">
    <citation type="submission" date="2011-05" db="EMBL/GenBank/DDBJ databases">
        <title>Complete sequence of chromosome of Frankia symbiont of Datisca glomerata.</title>
        <authorList>
            <consortium name="US DOE Joint Genome Institute"/>
            <person name="Lucas S."/>
            <person name="Han J."/>
            <person name="Lapidus A."/>
            <person name="Cheng J.-F."/>
            <person name="Goodwin L."/>
            <person name="Pitluck S."/>
            <person name="Peters L."/>
            <person name="Mikhailova N."/>
            <person name="Chertkov O."/>
            <person name="Teshima H."/>
            <person name="Han C."/>
            <person name="Tapia R."/>
            <person name="Land M."/>
            <person name="Hauser L."/>
            <person name="Kyrpides N."/>
            <person name="Ivanova N."/>
            <person name="Pagani I."/>
            <person name="Berry A."/>
            <person name="Pawlowski K."/>
            <person name="Persson T."/>
            <person name="Vanden Heuvel B."/>
            <person name="Benson D."/>
            <person name="Woyke T."/>
        </authorList>
    </citation>
    <scope>NUCLEOTIDE SEQUENCE [LARGE SCALE GENOMIC DNA]</scope>
    <source>
        <strain evidence="7">4085684</strain>
    </source>
</reference>
<dbReference type="CDD" id="cd02883">
    <property type="entry name" value="NUDIX_Hydrolase"/>
    <property type="match status" value="1"/>
</dbReference>
<evidence type="ECO:0000256" key="4">
    <source>
        <dbReference type="RuleBase" id="RU003476"/>
    </source>
</evidence>
<evidence type="ECO:0000256" key="1">
    <source>
        <dbReference type="ARBA" id="ARBA00001946"/>
    </source>
</evidence>
<dbReference type="SUPFAM" id="SSF55811">
    <property type="entry name" value="Nudix"/>
    <property type="match status" value="1"/>
</dbReference>
<evidence type="ECO:0000313" key="7">
    <source>
        <dbReference type="Proteomes" id="UP000001549"/>
    </source>
</evidence>
<feature type="domain" description="Nudix hydrolase" evidence="5">
    <location>
        <begin position="17"/>
        <end position="151"/>
    </location>
</feature>
<dbReference type="InterPro" id="IPR000086">
    <property type="entry name" value="NUDIX_hydrolase_dom"/>
</dbReference>
<dbReference type="EMBL" id="CP002801">
    <property type="protein sequence ID" value="AEH09654.1"/>
    <property type="molecule type" value="Genomic_DNA"/>
</dbReference>
<dbReference type="eggNOG" id="COG1051">
    <property type="taxonomic scope" value="Bacteria"/>
</dbReference>
<organism evidence="6 7">
    <name type="scientific">Candidatus Protofrankia datiscae</name>
    <dbReference type="NCBI Taxonomy" id="2716812"/>
    <lineage>
        <taxon>Bacteria</taxon>
        <taxon>Bacillati</taxon>
        <taxon>Actinomycetota</taxon>
        <taxon>Actinomycetes</taxon>
        <taxon>Frankiales</taxon>
        <taxon>Frankiaceae</taxon>
        <taxon>Protofrankia</taxon>
    </lineage>
</organism>
<protein>
    <submittedName>
        <fullName evidence="6">NUDIX hydrolase</fullName>
    </submittedName>
</protein>
<dbReference type="InterPro" id="IPR020476">
    <property type="entry name" value="Nudix_hydrolase"/>
</dbReference>
<dbReference type="AlphaFoldDB" id="F8AZQ1"/>
<dbReference type="Proteomes" id="UP000001549">
    <property type="component" value="Chromosome"/>
</dbReference>
<dbReference type="PANTHER" id="PTHR43046:SF16">
    <property type="entry name" value="ADP-RIBOSE PYROPHOSPHATASE YJHB-RELATED"/>
    <property type="match status" value="1"/>
</dbReference>
<dbReference type="HOGENOM" id="CLU_037162_18_2_11"/>
<dbReference type="RefSeq" id="WP_013873586.1">
    <property type="nucleotide sequence ID" value="NC_015656.1"/>
</dbReference>
<comment type="cofactor">
    <cofactor evidence="1">
        <name>Mg(2+)</name>
        <dbReference type="ChEBI" id="CHEBI:18420"/>
    </cofactor>
</comment>
<sequence>MSGLLEDGEAQPVLTRELRLAAYVVCIRDGKVLLARFAGAGQTFWTLPGGGLDHGEDPLAAAIREVEEETGYDVVIESLLGLDSIRRNFQRAVGVEADQQTLRVIYAARVVAGELRYEVGGSTDQAAWVDLERVHALERIDLVDIGLELERRRPPLGRVDRDRFRL</sequence>
<name>F8AZQ1_9ACTN</name>
<accession>F8AZQ1</accession>
<dbReference type="KEGG" id="fsy:FsymDg_2254"/>
<dbReference type="PRINTS" id="PR00502">
    <property type="entry name" value="NUDIXFAMILY"/>
</dbReference>
<dbReference type="STRING" id="656024.FsymDg_2254"/>
<gene>
    <name evidence="6" type="ordered locus">FsymDg_2254</name>
</gene>
<evidence type="ECO:0000256" key="3">
    <source>
        <dbReference type="ARBA" id="ARBA00022801"/>
    </source>
</evidence>
<dbReference type="Gene3D" id="3.90.79.10">
    <property type="entry name" value="Nucleoside Triphosphate Pyrophosphohydrolase"/>
    <property type="match status" value="1"/>
</dbReference>
<dbReference type="InterPro" id="IPR015797">
    <property type="entry name" value="NUDIX_hydrolase-like_dom_sf"/>
</dbReference>
<dbReference type="PANTHER" id="PTHR43046">
    <property type="entry name" value="GDP-MANNOSE MANNOSYL HYDROLASE"/>
    <property type="match status" value="1"/>
</dbReference>
<keyword evidence="3 4" id="KW-0378">Hydrolase</keyword>
<dbReference type="GO" id="GO:0016787">
    <property type="term" value="F:hydrolase activity"/>
    <property type="evidence" value="ECO:0007669"/>
    <property type="project" value="UniProtKB-KW"/>
</dbReference>
<dbReference type="PROSITE" id="PS51462">
    <property type="entry name" value="NUDIX"/>
    <property type="match status" value="1"/>
</dbReference>
<evidence type="ECO:0000256" key="2">
    <source>
        <dbReference type="ARBA" id="ARBA00005582"/>
    </source>
</evidence>
<keyword evidence="7" id="KW-1185">Reference proteome</keyword>
<dbReference type="Pfam" id="PF00293">
    <property type="entry name" value="NUDIX"/>
    <property type="match status" value="1"/>
</dbReference>
<dbReference type="PROSITE" id="PS00893">
    <property type="entry name" value="NUDIX_BOX"/>
    <property type="match status" value="1"/>
</dbReference>
<dbReference type="InterPro" id="IPR020084">
    <property type="entry name" value="NUDIX_hydrolase_CS"/>
</dbReference>
<comment type="similarity">
    <text evidence="2 4">Belongs to the Nudix hydrolase family.</text>
</comment>